<dbReference type="PANTHER" id="PTHR30328:SF54">
    <property type="entry name" value="HTH-TYPE TRANSCRIPTIONAL REPRESSOR SCO4008"/>
    <property type="match status" value="1"/>
</dbReference>
<name>A0ABY6M093_9FLAO</name>
<dbReference type="Proteomes" id="UP001163328">
    <property type="component" value="Chromosome"/>
</dbReference>
<proteinExistence type="predicted"/>
<evidence type="ECO:0000313" key="4">
    <source>
        <dbReference type="EMBL" id="UYW01242.1"/>
    </source>
</evidence>
<protein>
    <submittedName>
        <fullName evidence="4">TetR/AcrR family transcriptional regulator</fullName>
    </submittedName>
</protein>
<dbReference type="PANTHER" id="PTHR30328">
    <property type="entry name" value="TRANSCRIPTIONAL REPRESSOR"/>
    <property type="match status" value="1"/>
</dbReference>
<feature type="domain" description="HTH tetR-type" evidence="3">
    <location>
        <begin position="1"/>
        <end position="59"/>
    </location>
</feature>
<reference evidence="4" key="1">
    <citation type="submission" date="2021-08" db="EMBL/GenBank/DDBJ databases">
        <title>Flavobacterium sp. strain CC-SYL302.</title>
        <authorList>
            <person name="Lin S.-Y."/>
            <person name="Lee T.-H."/>
            <person name="Young C.-C."/>
        </authorList>
    </citation>
    <scope>NUCLEOTIDE SEQUENCE</scope>
    <source>
        <strain evidence="4">CC-SYL302</strain>
    </source>
</reference>
<accession>A0ABY6M093</accession>
<keyword evidence="1 2" id="KW-0238">DNA-binding</keyword>
<dbReference type="InterPro" id="IPR050109">
    <property type="entry name" value="HTH-type_TetR-like_transc_reg"/>
</dbReference>
<sequence length="202" mass="23782">MEEKILEKAMELFMREGFKIVTMDEIASSLGISKKTIYQYYSNKNKLVEKSAQCIADSIIEDIDIIYAEEKNPIEQLLLVRNKISRLFTDEKTAGVQQLKKYYPEIHSKLKGNQRCKIELCAQQNLQRGIEQGLFRPDIDIWFVLKLHQNAMSYLIEDDEIYKGSTSFNEYQDKYMDYHIRAIGTQKGINLLQELKQQFYEN</sequence>
<keyword evidence="5" id="KW-1185">Reference proteome</keyword>
<organism evidence="4 5">
    <name type="scientific">Flavobacterium agricola</name>
    <dbReference type="NCBI Taxonomy" id="2870839"/>
    <lineage>
        <taxon>Bacteria</taxon>
        <taxon>Pseudomonadati</taxon>
        <taxon>Bacteroidota</taxon>
        <taxon>Flavobacteriia</taxon>
        <taxon>Flavobacteriales</taxon>
        <taxon>Flavobacteriaceae</taxon>
        <taxon>Flavobacterium</taxon>
    </lineage>
</organism>
<dbReference type="SUPFAM" id="SSF46689">
    <property type="entry name" value="Homeodomain-like"/>
    <property type="match status" value="1"/>
</dbReference>
<evidence type="ECO:0000256" key="1">
    <source>
        <dbReference type="ARBA" id="ARBA00023125"/>
    </source>
</evidence>
<dbReference type="PRINTS" id="PR00455">
    <property type="entry name" value="HTHTETR"/>
</dbReference>
<dbReference type="Gene3D" id="1.10.357.10">
    <property type="entry name" value="Tetracycline Repressor, domain 2"/>
    <property type="match status" value="1"/>
</dbReference>
<dbReference type="InterPro" id="IPR001647">
    <property type="entry name" value="HTH_TetR"/>
</dbReference>
<dbReference type="Pfam" id="PF00440">
    <property type="entry name" value="TetR_N"/>
    <property type="match status" value="1"/>
</dbReference>
<dbReference type="PROSITE" id="PS50977">
    <property type="entry name" value="HTH_TETR_2"/>
    <property type="match status" value="1"/>
</dbReference>
<dbReference type="RefSeq" id="WP_264433677.1">
    <property type="nucleotide sequence ID" value="NZ_CP081495.1"/>
</dbReference>
<dbReference type="EMBL" id="CP081495">
    <property type="protein sequence ID" value="UYW01242.1"/>
    <property type="molecule type" value="Genomic_DNA"/>
</dbReference>
<gene>
    <name evidence="4" type="ORF">K5I29_12445</name>
</gene>
<dbReference type="InterPro" id="IPR009057">
    <property type="entry name" value="Homeodomain-like_sf"/>
</dbReference>
<evidence type="ECO:0000313" key="5">
    <source>
        <dbReference type="Proteomes" id="UP001163328"/>
    </source>
</evidence>
<evidence type="ECO:0000256" key="2">
    <source>
        <dbReference type="PROSITE-ProRule" id="PRU00335"/>
    </source>
</evidence>
<dbReference type="InterPro" id="IPR036271">
    <property type="entry name" value="Tet_transcr_reg_TetR-rel_C_sf"/>
</dbReference>
<feature type="DNA-binding region" description="H-T-H motif" evidence="2">
    <location>
        <begin position="22"/>
        <end position="41"/>
    </location>
</feature>
<dbReference type="SUPFAM" id="SSF48498">
    <property type="entry name" value="Tetracyclin repressor-like, C-terminal domain"/>
    <property type="match status" value="1"/>
</dbReference>
<evidence type="ECO:0000259" key="3">
    <source>
        <dbReference type="PROSITE" id="PS50977"/>
    </source>
</evidence>